<dbReference type="FunFam" id="3.60.70.12:FF:000001">
    <property type="entry name" value="Arginine biosynthesis bifunctional protein ArgJ, chloroplastic"/>
    <property type="match status" value="1"/>
</dbReference>
<evidence type="ECO:0000256" key="8">
    <source>
        <dbReference type="ARBA" id="ARBA00049439"/>
    </source>
</evidence>
<feature type="binding site" evidence="9">
    <location>
        <position position="272"/>
    </location>
    <ligand>
        <name>substrate</name>
    </ligand>
</feature>
<evidence type="ECO:0000256" key="6">
    <source>
        <dbReference type="ARBA" id="ARBA00022813"/>
    </source>
</evidence>
<proteinExistence type="inferred from homology"/>
<comment type="subunit">
    <text evidence="2 9">Heterotetramer of two alpha and two beta chains.</text>
</comment>
<dbReference type="Pfam" id="PF01960">
    <property type="entry name" value="ArgJ"/>
    <property type="match status" value="1"/>
</dbReference>
<reference evidence="10 11" key="1">
    <citation type="submission" date="2019-03" db="EMBL/GenBank/DDBJ databases">
        <title>Genomic Encyclopedia of Type Strains, Phase IV (KMG-IV): sequencing the most valuable type-strain genomes for metagenomic binning, comparative biology and taxonomic classification.</title>
        <authorList>
            <person name="Goeker M."/>
        </authorList>
    </citation>
    <scope>NUCLEOTIDE SEQUENCE [LARGE SCALE GENOMIC DNA]</scope>
    <source>
        <strain evidence="10 11">DSM 13328</strain>
    </source>
</reference>
<gene>
    <name evidence="9" type="primary">argJ</name>
    <name evidence="10" type="ORF">C7391_0235</name>
</gene>
<keyword evidence="3 9" id="KW-0055">Arginine biosynthesis</keyword>
<evidence type="ECO:0000256" key="7">
    <source>
        <dbReference type="ARBA" id="ARBA00023315"/>
    </source>
</evidence>
<evidence type="ECO:0000256" key="2">
    <source>
        <dbReference type="ARBA" id="ARBA00011475"/>
    </source>
</evidence>
<dbReference type="CDD" id="cd02152">
    <property type="entry name" value="OAT"/>
    <property type="match status" value="1"/>
</dbReference>
<dbReference type="GO" id="GO:0004042">
    <property type="term" value="F:L-glutamate N-acetyltransferase activity"/>
    <property type="evidence" value="ECO:0007669"/>
    <property type="project" value="TreeGrafter"/>
</dbReference>
<dbReference type="InterPro" id="IPR016117">
    <property type="entry name" value="ArgJ-like_dom_sf"/>
</dbReference>
<comment type="similarity">
    <text evidence="1 9">Belongs to the ArgJ family.</text>
</comment>
<dbReference type="InterPro" id="IPR002813">
    <property type="entry name" value="Arg_biosynth_ArgJ"/>
</dbReference>
<dbReference type="FunFam" id="3.10.20.340:FF:000001">
    <property type="entry name" value="Arginine biosynthesis bifunctional protein ArgJ, chloroplastic"/>
    <property type="match status" value="1"/>
</dbReference>
<dbReference type="UniPathway" id="UPA00068">
    <property type="reaction ID" value="UER00106"/>
</dbReference>
<dbReference type="AlphaFoldDB" id="A0A484F7N7"/>
<dbReference type="Proteomes" id="UP000294855">
    <property type="component" value="Unassembled WGS sequence"/>
</dbReference>
<dbReference type="GO" id="GO:0005737">
    <property type="term" value="C:cytoplasm"/>
    <property type="evidence" value="ECO:0007669"/>
    <property type="project" value="UniProtKB-SubCell"/>
</dbReference>
<evidence type="ECO:0000256" key="3">
    <source>
        <dbReference type="ARBA" id="ARBA00022571"/>
    </source>
</evidence>
<comment type="caution">
    <text evidence="10">The sequence shown here is derived from an EMBL/GenBank/DDBJ whole genome shotgun (WGS) entry which is preliminary data.</text>
</comment>
<dbReference type="PANTHER" id="PTHR23100">
    <property type="entry name" value="ARGININE BIOSYNTHESIS BIFUNCTIONAL PROTEIN ARGJ"/>
    <property type="match status" value="1"/>
</dbReference>
<dbReference type="GO" id="GO:0006592">
    <property type="term" value="P:ornithine biosynthetic process"/>
    <property type="evidence" value="ECO:0007669"/>
    <property type="project" value="TreeGrafter"/>
</dbReference>
<dbReference type="InterPro" id="IPR042195">
    <property type="entry name" value="ArgJ_beta_C"/>
</dbReference>
<feature type="site" description="Cleavage; by autolysis" evidence="9">
    <location>
        <begin position="184"/>
        <end position="185"/>
    </location>
</feature>
<dbReference type="HAMAP" id="MF_01106">
    <property type="entry name" value="ArgJ"/>
    <property type="match status" value="1"/>
</dbReference>
<keyword evidence="11" id="KW-1185">Reference proteome</keyword>
<dbReference type="NCBIfam" id="NF003802">
    <property type="entry name" value="PRK05388.1"/>
    <property type="match status" value="1"/>
</dbReference>
<feature type="chain" id="PRO_5044352873" description="Glutamate N-acetyltransferase alpha chain" evidence="9">
    <location>
        <begin position="1"/>
        <end position="184"/>
    </location>
</feature>
<dbReference type="EMBL" id="SNYS01000005">
    <property type="protein sequence ID" value="TDQ71135.1"/>
    <property type="molecule type" value="Genomic_DNA"/>
</dbReference>
<feature type="chain" id="PRO_5044352874" description="Glutamate N-acetyltransferase beta chain" evidence="9">
    <location>
        <begin position="185"/>
        <end position="407"/>
    </location>
</feature>
<feature type="site" description="Involved in the stabilization of negative charge on the oxyanion by the formation of the oxyanion hole" evidence="9">
    <location>
        <position position="109"/>
    </location>
</feature>
<comment type="pathway">
    <text evidence="9">Amino-acid biosynthesis; L-arginine biosynthesis; L-ornithine and N-acetyl-L-glutamate from L-glutamate and N(2)-acetyl-L-ornithine (cyclic): step 1/1.</text>
</comment>
<organism evidence="10 11">
    <name type="scientific">Methanimicrococcus blatticola</name>
    <dbReference type="NCBI Taxonomy" id="91560"/>
    <lineage>
        <taxon>Archaea</taxon>
        <taxon>Methanobacteriati</taxon>
        <taxon>Methanobacteriota</taxon>
        <taxon>Stenosarchaea group</taxon>
        <taxon>Methanomicrobia</taxon>
        <taxon>Methanosarcinales</taxon>
        <taxon>Methanosarcinaceae</taxon>
        <taxon>Methanimicrococcus</taxon>
    </lineage>
</organism>
<name>A0A484F7N7_9EURY</name>
<dbReference type="Gene3D" id="3.10.20.340">
    <property type="entry name" value="ArgJ beta chain, C-terminal domain"/>
    <property type="match status" value="1"/>
</dbReference>
<comment type="subcellular location">
    <subcellularLocation>
        <location evidence="9">Cytoplasm</location>
    </subcellularLocation>
</comment>
<evidence type="ECO:0000256" key="1">
    <source>
        <dbReference type="ARBA" id="ARBA00006774"/>
    </source>
</evidence>
<dbReference type="PANTHER" id="PTHR23100:SF0">
    <property type="entry name" value="ARGININE BIOSYNTHESIS BIFUNCTIONAL PROTEIN ARGJ, MITOCHONDRIAL"/>
    <property type="match status" value="1"/>
</dbReference>
<dbReference type="NCBIfam" id="TIGR00120">
    <property type="entry name" value="ArgJ"/>
    <property type="match status" value="1"/>
</dbReference>
<dbReference type="SUPFAM" id="SSF56266">
    <property type="entry name" value="DmpA/ArgJ-like"/>
    <property type="match status" value="1"/>
</dbReference>
<evidence type="ECO:0000313" key="10">
    <source>
        <dbReference type="EMBL" id="TDQ71135.1"/>
    </source>
</evidence>
<feature type="binding site" evidence="9">
    <location>
        <position position="174"/>
    </location>
    <ligand>
        <name>substrate</name>
    </ligand>
</feature>
<evidence type="ECO:0000256" key="5">
    <source>
        <dbReference type="ARBA" id="ARBA00022679"/>
    </source>
</evidence>
<sequence length="407" mass="42783">MIQEIKGGVCAVDGVKAFGVKEGKYGLAIITAKGNAAGVYTKNKVVAAPVIVTKENLETNGGFLEAVIANSGNANAFTGEEGLKDANAMAKSIAEKLGVDPKYIGVASTGVIGRKLHIDKIKEQICTVLPNLAATEKANDEAMKAIMTTDLVPKGFAVEAQTSAGNFRVGGIAKGSGMIEPNMGTMLSFVYTDAEVRSDILHSALKEAVQKTFNMIVVDGDTSTNDMCLLTATGKSGVVIQSFENTSLYEEFQNALETVLKELAKKIAKDGEGATKLIECTVAGAYTEDDAIAASKAIVRSPLVKTAIFGNDPNWGRIVAAAGYSGADFDQSKITLEMSDGCNSVSLVSNGKITKNDDATLDKLKSIMAAETIFIKMDLGTGGKETATAWGCDLTYDYVKINADYTT</sequence>
<feature type="binding site" evidence="9">
    <location>
        <position position="148"/>
    </location>
    <ligand>
        <name>substrate</name>
    </ligand>
</feature>
<keyword evidence="5 9" id="KW-0808">Transferase</keyword>
<feature type="active site" description="Nucleophile" evidence="9">
    <location>
        <position position="185"/>
    </location>
</feature>
<accession>A0A484F7N7</accession>
<comment type="catalytic activity">
    <reaction evidence="8 9">
        <text>N(2)-acetyl-L-ornithine + L-glutamate = N-acetyl-L-glutamate + L-ornithine</text>
        <dbReference type="Rhea" id="RHEA:15349"/>
        <dbReference type="ChEBI" id="CHEBI:29985"/>
        <dbReference type="ChEBI" id="CHEBI:44337"/>
        <dbReference type="ChEBI" id="CHEBI:46911"/>
        <dbReference type="ChEBI" id="CHEBI:57805"/>
        <dbReference type="EC" id="2.3.1.35"/>
    </reaction>
</comment>
<dbReference type="Gene3D" id="3.60.70.12">
    <property type="entry name" value="L-amino peptidase D-ALA esterase/amidase"/>
    <property type="match status" value="1"/>
</dbReference>
<keyword evidence="7 9" id="KW-0012">Acyltransferase</keyword>
<dbReference type="GO" id="GO:0006526">
    <property type="term" value="P:L-arginine biosynthetic process"/>
    <property type="evidence" value="ECO:0007669"/>
    <property type="project" value="UniProtKB-UniRule"/>
</dbReference>
<evidence type="ECO:0000313" key="11">
    <source>
        <dbReference type="Proteomes" id="UP000294855"/>
    </source>
</evidence>
<feature type="site" description="Involved in the stabilization of negative charge on the oxyanion by the formation of the oxyanion hole" evidence="9">
    <location>
        <position position="110"/>
    </location>
</feature>
<feature type="binding site" evidence="9">
    <location>
        <position position="185"/>
    </location>
    <ligand>
        <name>substrate</name>
    </ligand>
</feature>
<dbReference type="EC" id="2.3.1.35" evidence="9"/>
<keyword evidence="9" id="KW-0963">Cytoplasm</keyword>
<evidence type="ECO:0000256" key="9">
    <source>
        <dbReference type="HAMAP-Rule" id="MF_01106"/>
    </source>
</evidence>
<keyword evidence="4 9" id="KW-0028">Amino-acid biosynthesis</keyword>
<protein>
    <recommendedName>
        <fullName evidence="9">Glutamate N-acetyltransferase</fullName>
        <ecNumber evidence="9">2.3.1.35</ecNumber>
    </recommendedName>
    <alternativeName>
        <fullName evidence="9">Ornithine acetyltransferase</fullName>
        <shortName evidence="9">OATase</shortName>
    </alternativeName>
    <alternativeName>
        <fullName evidence="9">Ornithine transacetylase</fullName>
    </alternativeName>
    <component>
        <recommendedName>
            <fullName evidence="9">Glutamate N-acetyltransferase alpha chain</fullName>
        </recommendedName>
    </component>
    <component>
        <recommendedName>
            <fullName evidence="9">Glutamate N-acetyltransferase beta chain</fullName>
        </recommendedName>
    </component>
</protein>
<evidence type="ECO:0000256" key="4">
    <source>
        <dbReference type="ARBA" id="ARBA00022605"/>
    </source>
</evidence>
<feature type="binding site" evidence="9">
    <location>
        <position position="402"/>
    </location>
    <ligand>
        <name>substrate</name>
    </ligand>
</feature>
<comment type="function">
    <text evidence="9">Catalyzes the transfer of the acetyl group from N(2)-acetylornithine to glutamate, forming N-acetylglutamate and L-ornithine.</text>
</comment>
<keyword evidence="6 9" id="KW-0068">Autocatalytic cleavage</keyword>
<feature type="binding site" evidence="9">
    <location>
        <position position="407"/>
    </location>
    <ligand>
        <name>substrate</name>
    </ligand>
</feature>
<dbReference type="GO" id="GO:0004358">
    <property type="term" value="F:L-glutamate N-acetyltransferase activity, acting on acetyl-L-ornithine as donor"/>
    <property type="evidence" value="ECO:0007669"/>
    <property type="project" value="UniProtKB-UniRule"/>
</dbReference>